<name>A0A1H6VW80_9LACT</name>
<dbReference type="Pfam" id="PF06874">
    <property type="entry name" value="FBPase_2"/>
    <property type="match status" value="1"/>
</dbReference>
<dbReference type="Proteomes" id="UP000198564">
    <property type="component" value="Unassembled WGS sequence"/>
</dbReference>
<dbReference type="SUPFAM" id="SSF56300">
    <property type="entry name" value="Metallo-dependent phosphatases"/>
    <property type="match status" value="1"/>
</dbReference>
<dbReference type="UniPathway" id="UPA00138"/>
<evidence type="ECO:0000256" key="3">
    <source>
        <dbReference type="ARBA" id="ARBA00023277"/>
    </source>
</evidence>
<dbReference type="InterPro" id="IPR009164">
    <property type="entry name" value="FBPtase_class3"/>
</dbReference>
<dbReference type="AlphaFoldDB" id="A0A1H6VW80"/>
<reference evidence="6" key="1">
    <citation type="submission" date="2016-10" db="EMBL/GenBank/DDBJ databases">
        <authorList>
            <person name="Varghese N."/>
            <person name="Submissions S."/>
        </authorList>
    </citation>
    <scope>NUCLEOTIDE SEQUENCE [LARGE SCALE GENOMIC DNA]</scope>
    <source>
        <strain evidence="6">DSM 25751</strain>
    </source>
</reference>
<proteinExistence type="inferred from homology"/>
<comment type="catalytic activity">
    <reaction evidence="4">
        <text>beta-D-fructose 1,6-bisphosphate + H2O = beta-D-fructose 6-phosphate + phosphate</text>
        <dbReference type="Rhea" id="RHEA:11064"/>
        <dbReference type="ChEBI" id="CHEBI:15377"/>
        <dbReference type="ChEBI" id="CHEBI:32966"/>
        <dbReference type="ChEBI" id="CHEBI:43474"/>
        <dbReference type="ChEBI" id="CHEBI:57634"/>
        <dbReference type="EC" id="3.1.3.11"/>
    </reaction>
</comment>
<organism evidence="5 6">
    <name type="scientific">Alkalibacterium gilvum</name>
    <dbReference type="NCBI Taxonomy" id="1130080"/>
    <lineage>
        <taxon>Bacteria</taxon>
        <taxon>Bacillati</taxon>
        <taxon>Bacillota</taxon>
        <taxon>Bacilli</taxon>
        <taxon>Lactobacillales</taxon>
        <taxon>Carnobacteriaceae</taxon>
        <taxon>Alkalibacterium</taxon>
    </lineage>
</organism>
<dbReference type="HAMAP" id="MF_01854">
    <property type="entry name" value="FBPase_class3"/>
    <property type="match status" value="1"/>
</dbReference>
<dbReference type="Gene3D" id="3.60.21.10">
    <property type="match status" value="1"/>
</dbReference>
<protein>
    <recommendedName>
        <fullName evidence="4">Fructose-1,6-bisphosphatase class 3</fullName>
        <shortName evidence="4">FBPase class 3</shortName>
        <ecNumber evidence="4">3.1.3.11</ecNumber>
    </recommendedName>
    <alternativeName>
        <fullName evidence="4">D-fructose-1,6-bisphosphate 1-phosphohydrolase class 3</fullName>
    </alternativeName>
</protein>
<keyword evidence="1 4" id="KW-0378">Hydrolase</keyword>
<evidence type="ECO:0000313" key="5">
    <source>
        <dbReference type="EMBL" id="SEJ04462.1"/>
    </source>
</evidence>
<comment type="similarity">
    <text evidence="4">Belongs to the FBPase class 3 family.</text>
</comment>
<keyword evidence="3 4" id="KW-0119">Carbohydrate metabolism</keyword>
<evidence type="ECO:0000313" key="6">
    <source>
        <dbReference type="Proteomes" id="UP000198564"/>
    </source>
</evidence>
<accession>A0A1H6VW80</accession>
<dbReference type="OrthoDB" id="9779903at2"/>
<evidence type="ECO:0000256" key="2">
    <source>
        <dbReference type="ARBA" id="ARBA00023211"/>
    </source>
</evidence>
<dbReference type="GO" id="GO:0006094">
    <property type="term" value="P:gluconeogenesis"/>
    <property type="evidence" value="ECO:0007669"/>
    <property type="project" value="UniProtKB-UniRule"/>
</dbReference>
<keyword evidence="2 4" id="KW-0464">Manganese</keyword>
<comment type="cofactor">
    <cofactor evidence="4">
        <name>Mn(2+)</name>
        <dbReference type="ChEBI" id="CHEBI:29035"/>
    </cofactor>
</comment>
<dbReference type="GO" id="GO:0042132">
    <property type="term" value="F:fructose 1,6-bisphosphate 1-phosphatase activity"/>
    <property type="evidence" value="ECO:0007669"/>
    <property type="project" value="UniProtKB-UniRule"/>
</dbReference>
<dbReference type="EC" id="3.1.3.11" evidence="4"/>
<dbReference type="RefSeq" id="WP_091636646.1">
    <property type="nucleotide sequence ID" value="NZ_FNYW01000057.1"/>
</dbReference>
<dbReference type="STRING" id="1130080.SAMN04488113_1576"/>
<comment type="pathway">
    <text evidence="4">Carbohydrate biosynthesis; gluconeogenesis.</text>
</comment>
<keyword evidence="6" id="KW-1185">Reference proteome</keyword>
<gene>
    <name evidence="4" type="primary">fbp</name>
    <name evidence="5" type="ORF">SAMN04488113_1576</name>
</gene>
<evidence type="ECO:0000256" key="4">
    <source>
        <dbReference type="HAMAP-Rule" id="MF_01854"/>
    </source>
</evidence>
<evidence type="ECO:0000256" key="1">
    <source>
        <dbReference type="ARBA" id="ARBA00022801"/>
    </source>
</evidence>
<sequence>MKDTKYLEFLKEKYQNPESVYTELINLEAIQNLPKGTELYLSDIHGASTTLEHILRTGSGNVREKIENFYGEKWDNNKKNAFSLMISYPKEALARMEPGSKTKEWYAETILNLIDFMRFCSVKYTRSKVRKALPGKYQYIIEELLYTDLSRNEKNLYYKNILDRLIELEQAQSFIIAICQVIPRLVIDHLHLVGDIFDRSSGEYDILEKLMAHHSVDIQWGNHDVLWMGAMYGSKVNLMTLLRIAARYGYLFDLEKTYGLNLRPLFLYAEENYSVHEAFKPKILSDEKNIFKEESKTLLTKVHQALAVIQFKLEGQIIHRRPEFKMEDRLLLDKIDQKNKTIELNGRTCSLDGFPYDQINFDTPYSLNSEEQYIIKTLLESFQQSEKIERISQFMLKKGSMYLLYNDHLLFHGCIPMDETGKFMKLRFKDSDAHGKDMLDFYEKHIRQAALNPKITEDFSTDLIWYAWTGPVSPLFGRDKMTTFERYYIKDTDMHEEKRNAYFDLRDDEEIAYNILTSFGLDAKHSKIINGHTPVKANKGEQPVKAKGKLFVIDGGMNKAYRKDTGIAGYSLLNNSYGFQLVIHQPFESVDKLFKQNKEDTSLKKMIDAKQKRKLIKDTTVGQTIMSQINDLQRLVSYIKVEKQTNDDSVTW</sequence>
<dbReference type="InterPro" id="IPR029052">
    <property type="entry name" value="Metallo-depent_PP-like"/>
</dbReference>
<dbReference type="EMBL" id="FNYW01000057">
    <property type="protein sequence ID" value="SEJ04462.1"/>
    <property type="molecule type" value="Genomic_DNA"/>
</dbReference>